<keyword evidence="3" id="KW-1185">Reference proteome</keyword>
<evidence type="ECO:0000313" key="2">
    <source>
        <dbReference type="EMBL" id="CAH1111155.1"/>
    </source>
</evidence>
<organism evidence="2 3">
    <name type="scientific">Psylliodes chrysocephalus</name>
    <dbReference type="NCBI Taxonomy" id="3402493"/>
    <lineage>
        <taxon>Eukaryota</taxon>
        <taxon>Metazoa</taxon>
        <taxon>Ecdysozoa</taxon>
        <taxon>Arthropoda</taxon>
        <taxon>Hexapoda</taxon>
        <taxon>Insecta</taxon>
        <taxon>Pterygota</taxon>
        <taxon>Neoptera</taxon>
        <taxon>Endopterygota</taxon>
        <taxon>Coleoptera</taxon>
        <taxon>Polyphaga</taxon>
        <taxon>Cucujiformia</taxon>
        <taxon>Chrysomeloidea</taxon>
        <taxon>Chrysomelidae</taxon>
        <taxon>Galerucinae</taxon>
        <taxon>Alticini</taxon>
        <taxon>Psylliodes</taxon>
    </lineage>
</organism>
<dbReference type="AlphaFoldDB" id="A0A9P0GIN2"/>
<evidence type="ECO:0000256" key="1">
    <source>
        <dbReference type="SAM" id="SignalP"/>
    </source>
</evidence>
<dbReference type="EMBL" id="OV651817">
    <property type="protein sequence ID" value="CAH1111155.1"/>
    <property type="molecule type" value="Genomic_DNA"/>
</dbReference>
<feature type="signal peptide" evidence="1">
    <location>
        <begin position="1"/>
        <end position="19"/>
    </location>
</feature>
<proteinExistence type="predicted"/>
<keyword evidence="1" id="KW-0732">Signal</keyword>
<sequence>MIFKLITIAFALLLVCCVAEDLSSCDDSLECVEKQLKVTVDELDTDSIGDWISVKKIGRTSRKIEGDEDFIERCVRFLREHELKIRVPESTDRSLETAIYDDTLKIHFIDSTTIRDTSNRIQNDLIKCTADVVVDHIKSEIKKAPFVPIALDETTDVAKLSQ</sequence>
<reference evidence="2" key="1">
    <citation type="submission" date="2022-01" db="EMBL/GenBank/DDBJ databases">
        <authorList>
            <person name="King R."/>
        </authorList>
    </citation>
    <scope>NUCLEOTIDE SEQUENCE</scope>
</reference>
<name>A0A9P0GIN2_9CUCU</name>
<gene>
    <name evidence="2" type="ORF">PSYICH_LOCUS11284</name>
</gene>
<feature type="chain" id="PRO_5040331503" evidence="1">
    <location>
        <begin position="20"/>
        <end position="162"/>
    </location>
</feature>
<dbReference type="Proteomes" id="UP001153636">
    <property type="component" value="Chromosome 5"/>
</dbReference>
<accession>A0A9P0GIN2</accession>
<dbReference type="OrthoDB" id="8196265at2759"/>
<protein>
    <submittedName>
        <fullName evidence="2">Uncharacterized protein</fullName>
    </submittedName>
</protein>
<evidence type="ECO:0000313" key="3">
    <source>
        <dbReference type="Proteomes" id="UP001153636"/>
    </source>
</evidence>